<sequence>MATFITYAVIITILAVISAYKLGTENRERAELFLGAFVAFSSLALIVEGISYIVGLVSMTLFNFHPAISMHLLLTVCWVYCLIEFLTFVFKQTK</sequence>
<name>A0A2X7M181_ECOLX</name>
<evidence type="ECO:0000313" key="2">
    <source>
        <dbReference type="Proteomes" id="UP000543252"/>
    </source>
</evidence>
<gene>
    <name evidence="1" type="ORF">FPS11_00270</name>
</gene>
<reference evidence="1 2" key="1">
    <citation type="submission" date="2019-07" db="EMBL/GenBank/DDBJ databases">
        <authorList>
            <consortium name="GenomeTrakr network: Whole genome sequencing for foodborne pathogen traceback"/>
        </authorList>
    </citation>
    <scope>NUCLEOTIDE SEQUENCE [LARGE SCALE GENOMIC DNA]</scope>
    <source>
        <strain evidence="1 2">PSU-1859</strain>
    </source>
</reference>
<proteinExistence type="predicted"/>
<accession>A0A2X7M181</accession>
<protein>
    <submittedName>
        <fullName evidence="1">Uncharacterized protein</fullName>
    </submittedName>
</protein>
<organism evidence="1 2">
    <name type="scientific">Escherichia coli</name>
    <dbReference type="NCBI Taxonomy" id="562"/>
    <lineage>
        <taxon>Bacteria</taxon>
        <taxon>Pseudomonadati</taxon>
        <taxon>Pseudomonadota</taxon>
        <taxon>Gammaproteobacteria</taxon>
        <taxon>Enterobacterales</taxon>
        <taxon>Enterobacteriaceae</taxon>
        <taxon>Escherichia</taxon>
    </lineage>
</organism>
<comment type="caution">
    <text evidence="1">The sequence shown here is derived from an EMBL/GenBank/DDBJ whole genome shotgun (WGS) entry which is preliminary data.</text>
</comment>
<evidence type="ECO:0000313" key="1">
    <source>
        <dbReference type="EMBL" id="EFB3613384.1"/>
    </source>
</evidence>
<dbReference type="RefSeq" id="WP_032192671.1">
    <property type="nucleotide sequence ID" value="NZ_AP027634.1"/>
</dbReference>
<dbReference type="AlphaFoldDB" id="A0A2X7M181"/>
<dbReference type="EMBL" id="AASFMQ010000001">
    <property type="protein sequence ID" value="EFB3613384.1"/>
    <property type="molecule type" value="Genomic_DNA"/>
</dbReference>
<dbReference type="Proteomes" id="UP000543252">
    <property type="component" value="Unassembled WGS sequence"/>
</dbReference>